<evidence type="ECO:0000256" key="3">
    <source>
        <dbReference type="ARBA" id="ARBA00022771"/>
    </source>
</evidence>
<dbReference type="EMBL" id="CAJNOU010000758">
    <property type="protein sequence ID" value="CAF1081309.1"/>
    <property type="molecule type" value="Genomic_DNA"/>
</dbReference>
<dbReference type="GO" id="GO:0003700">
    <property type="term" value="F:DNA-binding transcription factor activity"/>
    <property type="evidence" value="ECO:0007669"/>
    <property type="project" value="InterPro"/>
</dbReference>
<evidence type="ECO:0000256" key="4">
    <source>
        <dbReference type="ARBA" id="ARBA00022833"/>
    </source>
</evidence>
<keyword evidence="4" id="KW-0862">Zinc</keyword>
<dbReference type="InterPro" id="IPR001628">
    <property type="entry name" value="Znf_hrmn_rcpt"/>
</dbReference>
<dbReference type="PROSITE" id="PS51030">
    <property type="entry name" value="NUCLEAR_REC_DBD_2"/>
    <property type="match status" value="1"/>
</dbReference>
<keyword evidence="5" id="KW-0805">Transcription regulation</keyword>
<keyword evidence="6 11" id="KW-0040">ANK repeat</keyword>
<evidence type="ECO:0000256" key="1">
    <source>
        <dbReference type="ARBA" id="ARBA00022723"/>
    </source>
</evidence>
<dbReference type="SUPFAM" id="SSF57716">
    <property type="entry name" value="Glucocorticoid receptor-like (DNA-binding domain)"/>
    <property type="match status" value="1"/>
</dbReference>
<reference evidence="13" key="1">
    <citation type="submission" date="2021-02" db="EMBL/GenBank/DDBJ databases">
        <authorList>
            <person name="Nowell W R."/>
        </authorList>
    </citation>
    <scope>NUCLEOTIDE SEQUENCE</scope>
</reference>
<keyword evidence="3" id="KW-0863">Zinc-finger</keyword>
<dbReference type="InterPro" id="IPR002110">
    <property type="entry name" value="Ankyrin_rpt"/>
</dbReference>
<keyword evidence="8" id="KW-0804">Transcription</keyword>
<name>A0A814MM28_9BILA</name>
<keyword evidence="9" id="KW-0675">Receptor</keyword>
<feature type="repeat" description="ANK" evidence="11">
    <location>
        <begin position="79"/>
        <end position="111"/>
    </location>
</feature>
<evidence type="ECO:0000256" key="8">
    <source>
        <dbReference type="ARBA" id="ARBA00023163"/>
    </source>
</evidence>
<evidence type="ECO:0000256" key="7">
    <source>
        <dbReference type="ARBA" id="ARBA00023125"/>
    </source>
</evidence>
<dbReference type="SUPFAM" id="SSF48403">
    <property type="entry name" value="Ankyrin repeat"/>
    <property type="match status" value="1"/>
</dbReference>
<keyword evidence="7" id="KW-0238">DNA-binding</keyword>
<evidence type="ECO:0000256" key="9">
    <source>
        <dbReference type="ARBA" id="ARBA00023170"/>
    </source>
</evidence>
<dbReference type="Pfam" id="PF00105">
    <property type="entry name" value="zf-C4"/>
    <property type="match status" value="1"/>
</dbReference>
<evidence type="ECO:0000259" key="12">
    <source>
        <dbReference type="PROSITE" id="PS51030"/>
    </source>
</evidence>
<evidence type="ECO:0000313" key="14">
    <source>
        <dbReference type="Proteomes" id="UP000663889"/>
    </source>
</evidence>
<proteinExistence type="predicted"/>
<comment type="caution">
    <text evidence="13">The sequence shown here is derived from an EMBL/GenBank/DDBJ whole genome shotgun (WGS) entry which is preliminary data.</text>
</comment>
<dbReference type="AlphaFoldDB" id="A0A814MM28"/>
<dbReference type="GO" id="GO:0043565">
    <property type="term" value="F:sequence-specific DNA binding"/>
    <property type="evidence" value="ECO:0007669"/>
    <property type="project" value="InterPro"/>
</dbReference>
<dbReference type="Gene3D" id="1.25.40.20">
    <property type="entry name" value="Ankyrin repeat-containing domain"/>
    <property type="match status" value="1"/>
</dbReference>
<sequence length="602" mass="69780">MANSMDLLHAAECGLLSVVKELLSNNKSIIRSCRHNNHKNHAFNLDSSAIHYACRSGHLNIVKYLLTQDSTIVNDRDRENWTPLHYACYNGHINIVKLLLKHNANINIKDRYLSQIPIQFAMYRQFEDIVYLLDSNVKWTRDNVDNESKARNIPVFRKKSNLFLGRYILNDNHIKQIQSFRNNLQSDDIELTKVQDAELSNLLVRIIFTHDFRKHLNKTIELSSSEGDDDDDSFLRSSSTSAHEHIMKTFKCYFDNQCQININNRHICTACRLTKCFQCGMNMDLFRFPYSKRKKTITRSKNKKSPLTSTELVPIFKSHKPQMIDVNVKTSNENINDEEHCNILPTLNILQADISTLTSDQWTLLSNLVHSYDERKVISVCQRLVQEDEYLHSMKPANETLVKQFFTLLYETTELCLSSNGDLRSLSFNDRSVLLRTGADSITCYGGIFSMYQFQLRTCQSFLHSLRRIYGEHSLMLTLNSIKFIDPDIVLNKMALLLLFSSKTTCIFSSTISLDHADVSVILKIQNRYAEIAWKYLLYKYDEYQAVQKFMKLIQCLIAVIQTMSQVQSVESHVNDIETIVEHTQLKLILDDIEQFNETVGD</sequence>
<protein>
    <recommendedName>
        <fullName evidence="12">Nuclear receptor domain-containing protein</fullName>
    </recommendedName>
</protein>
<evidence type="ECO:0000256" key="10">
    <source>
        <dbReference type="ARBA" id="ARBA00023242"/>
    </source>
</evidence>
<dbReference type="SMART" id="SM00399">
    <property type="entry name" value="ZnF_C4"/>
    <property type="match status" value="1"/>
</dbReference>
<evidence type="ECO:0000256" key="11">
    <source>
        <dbReference type="PROSITE-ProRule" id="PRU00023"/>
    </source>
</evidence>
<dbReference type="SMART" id="SM00248">
    <property type="entry name" value="ANK"/>
    <property type="match status" value="3"/>
</dbReference>
<dbReference type="PROSITE" id="PS50297">
    <property type="entry name" value="ANK_REP_REGION"/>
    <property type="match status" value="1"/>
</dbReference>
<evidence type="ECO:0000256" key="6">
    <source>
        <dbReference type="ARBA" id="ARBA00023043"/>
    </source>
</evidence>
<dbReference type="Gene3D" id="3.30.50.10">
    <property type="entry name" value="Erythroid Transcription Factor GATA-1, subunit A"/>
    <property type="match status" value="1"/>
</dbReference>
<evidence type="ECO:0000256" key="2">
    <source>
        <dbReference type="ARBA" id="ARBA00022737"/>
    </source>
</evidence>
<evidence type="ECO:0000313" key="13">
    <source>
        <dbReference type="EMBL" id="CAF1081309.1"/>
    </source>
</evidence>
<dbReference type="Proteomes" id="UP000663889">
    <property type="component" value="Unassembled WGS sequence"/>
</dbReference>
<gene>
    <name evidence="13" type="ORF">SEV965_LOCUS14864</name>
</gene>
<keyword evidence="1" id="KW-0479">Metal-binding</keyword>
<evidence type="ECO:0000256" key="5">
    <source>
        <dbReference type="ARBA" id="ARBA00023015"/>
    </source>
</evidence>
<dbReference type="GO" id="GO:0008270">
    <property type="term" value="F:zinc ion binding"/>
    <property type="evidence" value="ECO:0007669"/>
    <property type="project" value="UniProtKB-KW"/>
</dbReference>
<dbReference type="PANTHER" id="PTHR24198">
    <property type="entry name" value="ANKYRIN REPEAT AND PROTEIN KINASE DOMAIN-CONTAINING PROTEIN"/>
    <property type="match status" value="1"/>
</dbReference>
<dbReference type="InterPro" id="IPR013088">
    <property type="entry name" value="Znf_NHR/GATA"/>
</dbReference>
<feature type="domain" description="Nuclear receptor" evidence="12">
    <location>
        <begin position="233"/>
        <end position="288"/>
    </location>
</feature>
<organism evidence="13 14">
    <name type="scientific">Rotaria sordida</name>
    <dbReference type="NCBI Taxonomy" id="392033"/>
    <lineage>
        <taxon>Eukaryota</taxon>
        <taxon>Metazoa</taxon>
        <taxon>Spiralia</taxon>
        <taxon>Gnathifera</taxon>
        <taxon>Rotifera</taxon>
        <taxon>Eurotatoria</taxon>
        <taxon>Bdelloidea</taxon>
        <taxon>Philodinida</taxon>
        <taxon>Philodinidae</taxon>
        <taxon>Rotaria</taxon>
    </lineage>
</organism>
<keyword evidence="2" id="KW-0677">Repeat</keyword>
<dbReference type="PROSITE" id="PS50088">
    <property type="entry name" value="ANK_REPEAT"/>
    <property type="match status" value="1"/>
</dbReference>
<accession>A0A814MM28</accession>
<keyword evidence="10" id="KW-0539">Nucleus</keyword>
<dbReference type="InterPro" id="IPR036770">
    <property type="entry name" value="Ankyrin_rpt-contain_sf"/>
</dbReference>
<dbReference type="Pfam" id="PF12796">
    <property type="entry name" value="Ank_2"/>
    <property type="match status" value="1"/>
</dbReference>
<dbReference type="PANTHER" id="PTHR24198:SF165">
    <property type="entry name" value="ANKYRIN REPEAT-CONTAINING PROTEIN-RELATED"/>
    <property type="match status" value="1"/>
</dbReference>